<reference evidence="13 15" key="2">
    <citation type="journal article" date="2004" name="Nat. Biotechnol.">
        <title>Complete genome sequence of the metabolically versatile photosynthetic bacterium Rhodopseudomonas palustris.</title>
        <authorList>
            <person name="Larimer F.W."/>
            <person name="Chain P."/>
            <person name="Hauser L."/>
            <person name="Lamerdin J."/>
            <person name="Malfatti S."/>
            <person name="Do L."/>
            <person name="Land M.L."/>
            <person name="Pelletier D.A."/>
            <person name="Beatty J.T."/>
            <person name="Lang A.S."/>
            <person name="Tabita F.R."/>
            <person name="Gibson J.L."/>
            <person name="Hanson T.E."/>
            <person name="Bobst C."/>
            <person name="Torres J.L."/>
            <person name="Peres C."/>
            <person name="Harrison F.H."/>
            <person name="Gibson J."/>
            <person name="Harwood C.S."/>
        </authorList>
    </citation>
    <scope>NUCLEOTIDE SEQUENCE [LARGE SCALE GENOMIC DNA]</scope>
    <source>
        <strain evidence="15">ATCC BAA-98 / CGA009</strain>
        <strain evidence="13">CGA009</strain>
    </source>
</reference>
<feature type="domain" description="Cation efflux protein transmembrane" evidence="11">
    <location>
        <begin position="33"/>
        <end position="218"/>
    </location>
</feature>
<evidence type="ECO:0000256" key="4">
    <source>
        <dbReference type="ARBA" id="ARBA00022692"/>
    </source>
</evidence>
<dbReference type="Gene3D" id="1.20.1510.10">
    <property type="entry name" value="Cation efflux protein transmembrane domain"/>
    <property type="match status" value="1"/>
</dbReference>
<dbReference type="InterPro" id="IPR036837">
    <property type="entry name" value="Cation_efflux_CTD_sf"/>
</dbReference>
<feature type="domain" description="Cation efflux protein cytoplasmic" evidence="12">
    <location>
        <begin position="226"/>
        <end position="300"/>
    </location>
</feature>
<feature type="region of interest" description="Disordered" evidence="9">
    <location>
        <begin position="1"/>
        <end position="21"/>
    </location>
</feature>
<evidence type="ECO:0000313" key="13">
    <source>
        <dbReference type="EMBL" id="CAE25664.1"/>
    </source>
</evidence>
<keyword evidence="8 10" id="KW-0472">Membrane</keyword>
<evidence type="ECO:0000256" key="9">
    <source>
        <dbReference type="SAM" id="MobiDB-lite"/>
    </source>
</evidence>
<dbReference type="eggNOG" id="COG1230">
    <property type="taxonomic scope" value="Bacteria"/>
</dbReference>
<dbReference type="PhylomeDB" id="Q6ND89"/>
<organism evidence="13">
    <name type="scientific">Rhodopseudomonas palustris (strain ATCC BAA-98 / CGA009)</name>
    <dbReference type="NCBI Taxonomy" id="258594"/>
    <lineage>
        <taxon>Bacteria</taxon>
        <taxon>Pseudomonadati</taxon>
        <taxon>Pseudomonadota</taxon>
        <taxon>Alphaproteobacteria</taxon>
        <taxon>Hyphomicrobiales</taxon>
        <taxon>Nitrobacteraceae</taxon>
        <taxon>Rhodopseudomonas</taxon>
    </lineage>
</organism>
<feature type="compositionally biased region" description="Basic residues" evidence="9">
    <location>
        <begin position="1"/>
        <end position="10"/>
    </location>
</feature>
<dbReference type="GeneID" id="66891226"/>
<feature type="transmembrane region" description="Helical" evidence="10">
    <location>
        <begin position="30"/>
        <end position="51"/>
    </location>
</feature>
<evidence type="ECO:0000256" key="1">
    <source>
        <dbReference type="ARBA" id="ARBA00004141"/>
    </source>
</evidence>
<dbReference type="InterPro" id="IPR002524">
    <property type="entry name" value="Cation_efflux"/>
</dbReference>
<evidence type="ECO:0000256" key="3">
    <source>
        <dbReference type="ARBA" id="ARBA00022448"/>
    </source>
</evidence>
<dbReference type="InterPro" id="IPR058533">
    <property type="entry name" value="Cation_efflux_TM"/>
</dbReference>
<keyword evidence="5" id="KW-0862">Zinc</keyword>
<dbReference type="InterPro" id="IPR027470">
    <property type="entry name" value="Cation_efflux_CTD"/>
</dbReference>
<sequence length="314" mass="32799">MSHDHHHHHGPGAAHGAGGHSHAPQDFGRAFAIGIALNMVFVVAEAAFGYFSNSMALIADAGHNLSDVAGLVVAWIAAGLSKRPPSARYTYGLRGSSILAALFNAVFLLLAVGAIGWEAVVRLFAPEPVAGITVMVVAGIGIVINAVTAWLFASGRHSDLNIRGAYLHMAADAAVSAAVVVAGVIILSTGWYWIDPAVSLIVAVVIVWGTWGLLRDSTALSLAAVPRDIDPTAVRAFLSKLPGVTQVHDLHIWGMSTTEVALTCHLVMPGGSPGDPFLVDLAHELQHDFGIAHTTVQIETDPNTVCALAPEHVV</sequence>
<keyword evidence="3" id="KW-0813">Transport</keyword>
<evidence type="ECO:0000259" key="12">
    <source>
        <dbReference type="Pfam" id="PF16916"/>
    </source>
</evidence>
<dbReference type="EMBL" id="CP116810">
    <property type="protein sequence ID" value="WCL90346.1"/>
    <property type="molecule type" value="Genomic_DNA"/>
</dbReference>
<dbReference type="RefSeq" id="WP_011155788.1">
    <property type="nucleotide sequence ID" value="NZ_CP116810.1"/>
</dbReference>
<dbReference type="EMBL" id="BX572593">
    <property type="protein sequence ID" value="CAE25664.1"/>
    <property type="molecule type" value="Genomic_DNA"/>
</dbReference>
<dbReference type="InterPro" id="IPR027469">
    <property type="entry name" value="Cation_efflux_TMD_sf"/>
</dbReference>
<comment type="similarity">
    <text evidence="2">Belongs to the cation diffusion facilitator (CDF) transporter (TC 2.A.4) family. SLC30A subfamily.</text>
</comment>
<feature type="transmembrane region" description="Helical" evidence="10">
    <location>
        <begin position="165"/>
        <end position="187"/>
    </location>
</feature>
<evidence type="ECO:0000313" key="14">
    <source>
        <dbReference type="EMBL" id="WCL90346.1"/>
    </source>
</evidence>
<keyword evidence="7" id="KW-0406">Ion transport</keyword>
<evidence type="ECO:0000256" key="8">
    <source>
        <dbReference type="ARBA" id="ARBA00023136"/>
    </source>
</evidence>
<keyword evidence="5" id="KW-0864">Zinc transport</keyword>
<reference evidence="14" key="1">
    <citation type="submission" date="2003-07" db="EMBL/GenBank/DDBJ databases">
        <authorList>
            <consortium name="Rhodopseudomonas genome consortium"/>
            <person name="Larimer F."/>
            <person name="Harwood C."/>
        </authorList>
    </citation>
    <scope>NUCLEOTIDE SEQUENCE</scope>
    <source>
        <strain evidence="14">CGA009</strain>
    </source>
</reference>
<protein>
    <submittedName>
        <fullName evidence="14">Cation diffusion facilitator family transporter</fullName>
    </submittedName>
    <submittedName>
        <fullName evidence="13">Cation efflux system protein</fullName>
    </submittedName>
</protein>
<dbReference type="SUPFAM" id="SSF161111">
    <property type="entry name" value="Cation efflux protein transmembrane domain-like"/>
    <property type="match status" value="1"/>
</dbReference>
<keyword evidence="4 10" id="KW-0812">Transmembrane</keyword>
<evidence type="ECO:0000259" key="11">
    <source>
        <dbReference type="Pfam" id="PF01545"/>
    </source>
</evidence>
<evidence type="ECO:0000256" key="2">
    <source>
        <dbReference type="ARBA" id="ARBA00008873"/>
    </source>
</evidence>
<dbReference type="PANTHER" id="PTHR11562:SF17">
    <property type="entry name" value="RE54080P-RELATED"/>
    <property type="match status" value="1"/>
</dbReference>
<evidence type="ECO:0000313" key="15">
    <source>
        <dbReference type="Proteomes" id="UP000001426"/>
    </source>
</evidence>
<evidence type="ECO:0000256" key="10">
    <source>
        <dbReference type="SAM" id="Phobius"/>
    </source>
</evidence>
<dbReference type="Pfam" id="PF01545">
    <property type="entry name" value="Cation_efflux"/>
    <property type="match status" value="1"/>
</dbReference>
<keyword evidence="6 10" id="KW-1133">Transmembrane helix</keyword>
<dbReference type="Pfam" id="PF16916">
    <property type="entry name" value="ZT_dimer"/>
    <property type="match status" value="1"/>
</dbReference>
<gene>
    <name evidence="13" type="primary">czcD</name>
    <name evidence="13" type="ordered locus">RPA0220</name>
    <name evidence="14" type="ORF">TX73_001140</name>
</gene>
<comment type="subcellular location">
    <subcellularLocation>
        <location evidence="1">Membrane</location>
        <topology evidence="1">Multi-pass membrane protein</topology>
    </subcellularLocation>
</comment>
<dbReference type="AlphaFoldDB" id="Q6ND89"/>
<evidence type="ECO:0000256" key="6">
    <source>
        <dbReference type="ARBA" id="ARBA00022989"/>
    </source>
</evidence>
<feature type="transmembrane region" description="Helical" evidence="10">
    <location>
        <begin position="193"/>
        <end position="214"/>
    </location>
</feature>
<feature type="transmembrane region" description="Helical" evidence="10">
    <location>
        <begin position="98"/>
        <end position="117"/>
    </location>
</feature>
<dbReference type="InterPro" id="IPR050681">
    <property type="entry name" value="CDF/SLC30A"/>
</dbReference>
<dbReference type="HOGENOM" id="CLU_013430_0_0_5"/>
<evidence type="ECO:0000256" key="7">
    <source>
        <dbReference type="ARBA" id="ARBA00023065"/>
    </source>
</evidence>
<accession>Q6ND89</accession>
<dbReference type="STRING" id="258594.RPA0220"/>
<dbReference type="GO" id="GO:0005886">
    <property type="term" value="C:plasma membrane"/>
    <property type="evidence" value="ECO:0007669"/>
    <property type="project" value="TreeGrafter"/>
</dbReference>
<name>Q6ND89_RHOPA</name>
<keyword evidence="15" id="KW-1185">Reference proteome</keyword>
<dbReference type="SUPFAM" id="SSF160240">
    <property type="entry name" value="Cation efflux protein cytoplasmic domain-like"/>
    <property type="match status" value="1"/>
</dbReference>
<reference evidence="14" key="3">
    <citation type="submission" date="2022-12" db="EMBL/GenBank/DDBJ databases">
        <title>Complete genome sequence of Rhodopseudomonas palustris CGA0092 and corrections to the R. palustris CGA009 genome sequence.</title>
        <authorList>
            <person name="Mazny B.R."/>
            <person name="Sheff O.F."/>
            <person name="LaSarre B."/>
            <person name="McKinlay A."/>
            <person name="McKinlay J.B."/>
        </authorList>
    </citation>
    <scope>NUCLEOTIDE SEQUENCE</scope>
    <source>
        <strain evidence="14">CGA009</strain>
    </source>
</reference>
<proteinExistence type="inferred from homology"/>
<dbReference type="PANTHER" id="PTHR11562">
    <property type="entry name" value="CATION EFFLUX PROTEIN/ ZINC TRANSPORTER"/>
    <property type="match status" value="1"/>
</dbReference>
<dbReference type="NCBIfam" id="TIGR01297">
    <property type="entry name" value="CDF"/>
    <property type="match status" value="1"/>
</dbReference>
<dbReference type="GO" id="GO:0005385">
    <property type="term" value="F:zinc ion transmembrane transporter activity"/>
    <property type="evidence" value="ECO:0007669"/>
    <property type="project" value="TreeGrafter"/>
</dbReference>
<dbReference type="KEGG" id="rpa:TX73_001140"/>
<feature type="transmembrane region" description="Helical" evidence="10">
    <location>
        <begin position="129"/>
        <end position="153"/>
    </location>
</feature>
<dbReference type="Proteomes" id="UP000001426">
    <property type="component" value="Chromosome"/>
</dbReference>
<evidence type="ECO:0000256" key="5">
    <source>
        <dbReference type="ARBA" id="ARBA00022906"/>
    </source>
</evidence>